<sequence length="829" mass="93835">MDKPSEKDKSSRRHKDPDRDRDHHHKHRSSKHKSRDDDDKHRSRGDRENDRERRERSYESRDERERSRERVLDVNLSKRKERGGSEEERFDEKRARVSDERRERKRFEDVNGEERIERDEREERRERKRIEDGEERGKRKERRRFGDKVKEEDVDVDSESKRGSFDEVLVKREVKNEEVNGNQNGAGGSVANGAGSEPLNMASGTLPGASFTPVDNPKVSSIYTTNENKGVIVNRSYEVPGKSSTDGTTPAAGRSGGLHSLDALTKARITLQKQKEISEKLKKIPLLNKSIGSKEGSKAAVSTSGILPTPAPSAGVTLSSSILPTSASAKPLVSGVPHLEGLTAPKVEAVKRAQELAAKMGFRQDPQYAPLINMFPGQLPPDVTVQPKPAKAPVLRLDALGREIDEHGNVVNVPKLNNLSTLKVNINKQKKDSFQMLKPELEVDPEKNPHFDPDMGIDKNKLLRPKRMNFLFVEEGKWSRDAEITKLKSQFGEAQAKELRVKQAQFAKAKAEPDINPNLIEVSERVIVKEKPKEPIPEVEWWDAPLLLAGTYDDICDGKIAENKLRMEKITIYVEHPRPIEPPAEPAPPPPQPLKLTKKEQKKLRTQRRLAREKDKQEMIRQGLIEPPKPKVKMSNLMKVLGSEATQDPTRLEMEIRSAAAEREQAHVDRNMARKLTPDERSGKKKRKLFDDPNTLETLVSVYKINDLSHRQTRFKVDVNAQENRLTGSAVISDGITVVVVEGGSKSIKRYGKLMLKRIDWAAAVRDEDEDEDEAVVNKCVLVWQGSVAKPSFNRFTVHECRSEAAARRVFSDAGVPHYWDLALNFTEE</sequence>
<dbReference type="Pfam" id="PF08572">
    <property type="entry name" value="PRP3"/>
    <property type="match status" value="1"/>
</dbReference>
<keyword evidence="9" id="KW-1185">Reference proteome</keyword>
<dbReference type="PANTHER" id="PTHR14212">
    <property type="entry name" value="U4/U6-ASSOCIATED RNA SPLICING FACTOR-RELATED"/>
    <property type="match status" value="1"/>
</dbReference>
<reference evidence="8" key="1">
    <citation type="journal article" date="2016" name="Nat. Genet.">
        <title>A high-quality carrot genome assembly provides new insights into carotenoid accumulation and asterid genome evolution.</title>
        <authorList>
            <person name="Iorizzo M."/>
            <person name="Ellison S."/>
            <person name="Senalik D."/>
            <person name="Zeng P."/>
            <person name="Satapoomin P."/>
            <person name="Huang J."/>
            <person name="Bowman M."/>
            <person name="Iovene M."/>
            <person name="Sanseverino W."/>
            <person name="Cavagnaro P."/>
            <person name="Yildiz M."/>
            <person name="Macko-Podgorni A."/>
            <person name="Moranska E."/>
            <person name="Grzebelus E."/>
            <person name="Grzebelus D."/>
            <person name="Ashrafi H."/>
            <person name="Zheng Z."/>
            <person name="Cheng S."/>
            <person name="Spooner D."/>
            <person name="Van Deynze A."/>
            <person name="Simon P."/>
        </authorList>
    </citation>
    <scope>NUCLEOTIDE SEQUENCE</scope>
    <source>
        <tissue evidence="8">Leaf</tissue>
    </source>
</reference>
<evidence type="ECO:0000313" key="9">
    <source>
        <dbReference type="Proteomes" id="UP000077755"/>
    </source>
</evidence>
<feature type="region of interest" description="Disordered" evidence="5">
    <location>
        <begin position="1"/>
        <end position="202"/>
    </location>
</feature>
<organism evidence="8 9">
    <name type="scientific">Daucus carota subsp. sativus</name>
    <name type="common">Carrot</name>
    <dbReference type="NCBI Taxonomy" id="79200"/>
    <lineage>
        <taxon>Eukaryota</taxon>
        <taxon>Viridiplantae</taxon>
        <taxon>Streptophyta</taxon>
        <taxon>Embryophyta</taxon>
        <taxon>Tracheophyta</taxon>
        <taxon>Spermatophyta</taxon>
        <taxon>Magnoliopsida</taxon>
        <taxon>eudicotyledons</taxon>
        <taxon>Gunneridae</taxon>
        <taxon>Pentapetalae</taxon>
        <taxon>asterids</taxon>
        <taxon>campanulids</taxon>
        <taxon>Apiales</taxon>
        <taxon>Apiaceae</taxon>
        <taxon>Apioideae</taxon>
        <taxon>Scandiceae</taxon>
        <taxon>Daucinae</taxon>
        <taxon>Daucus</taxon>
        <taxon>Daucus sect. Daucus</taxon>
    </lineage>
</organism>
<keyword evidence="2" id="KW-0507">mRNA processing</keyword>
<feature type="region of interest" description="Disordered" evidence="5">
    <location>
        <begin position="238"/>
        <end position="258"/>
    </location>
</feature>
<feature type="domain" description="Pre-mRNA-splicing factor 3" evidence="7">
    <location>
        <begin position="448"/>
        <end position="677"/>
    </location>
</feature>
<evidence type="ECO:0000256" key="2">
    <source>
        <dbReference type="ARBA" id="ARBA00022664"/>
    </source>
</evidence>
<dbReference type="PANTHER" id="PTHR14212:SF0">
    <property type="entry name" value="U4_U6 SMALL NUCLEAR RIBONUCLEOPROTEIN PRP3"/>
    <property type="match status" value="1"/>
</dbReference>
<feature type="compositionally biased region" description="Pro residues" evidence="5">
    <location>
        <begin position="580"/>
        <end position="593"/>
    </location>
</feature>
<feature type="compositionally biased region" description="Basic residues" evidence="5">
    <location>
        <begin position="22"/>
        <end position="33"/>
    </location>
</feature>
<evidence type="ECO:0000256" key="4">
    <source>
        <dbReference type="ARBA" id="ARBA00023242"/>
    </source>
</evidence>
<dbReference type="Proteomes" id="UP000077755">
    <property type="component" value="Chromosome 8"/>
</dbReference>
<feature type="domain" description="Small nuclear ribonucleoprotein Prp3 C-terminal" evidence="6">
    <location>
        <begin position="701"/>
        <end position="823"/>
    </location>
</feature>
<evidence type="ECO:0000256" key="1">
    <source>
        <dbReference type="ARBA" id="ARBA00004123"/>
    </source>
</evidence>
<feature type="compositionally biased region" description="Basic and acidic residues" evidence="5">
    <location>
        <begin position="34"/>
        <end position="151"/>
    </location>
</feature>
<evidence type="ECO:0000259" key="7">
    <source>
        <dbReference type="Pfam" id="PF08572"/>
    </source>
</evidence>
<dbReference type="KEGG" id="dcr:108199323"/>
<keyword evidence="4" id="KW-0539">Nucleus</keyword>
<dbReference type="EMBL" id="CP093350">
    <property type="protein sequence ID" value="WOH12292.1"/>
    <property type="molecule type" value="Genomic_DNA"/>
</dbReference>
<dbReference type="GO" id="GO:0000398">
    <property type="term" value="P:mRNA splicing, via spliceosome"/>
    <property type="evidence" value="ECO:0007669"/>
    <property type="project" value="InterPro"/>
</dbReference>
<reference evidence="8" key="2">
    <citation type="submission" date="2022-03" db="EMBL/GenBank/DDBJ databases">
        <title>Draft title - Genomic analysis of global carrot germplasm unveils the trajectory of domestication and the origin of high carotenoid orange carrot.</title>
        <authorList>
            <person name="Iorizzo M."/>
            <person name="Ellison S."/>
            <person name="Senalik D."/>
            <person name="Macko-Podgorni A."/>
            <person name="Grzebelus D."/>
            <person name="Bostan H."/>
            <person name="Rolling W."/>
            <person name="Curaba J."/>
            <person name="Simon P."/>
        </authorList>
    </citation>
    <scope>NUCLEOTIDE SEQUENCE</scope>
    <source>
        <tissue evidence="8">Leaf</tissue>
    </source>
</reference>
<dbReference type="InterPro" id="IPR027104">
    <property type="entry name" value="Prp3"/>
</dbReference>
<protein>
    <submittedName>
        <fullName evidence="8">Uncharacterized protein</fullName>
    </submittedName>
</protein>
<name>A0AAF1BCQ6_DAUCS</name>
<proteinExistence type="predicted"/>
<dbReference type="InterPro" id="IPR010541">
    <property type="entry name" value="Prp3_C"/>
</dbReference>
<gene>
    <name evidence="8" type="ORF">DCAR_0831794</name>
</gene>
<keyword evidence="3" id="KW-0508">mRNA splicing</keyword>
<comment type="subcellular location">
    <subcellularLocation>
        <location evidence="1">Nucleus</location>
    </subcellularLocation>
</comment>
<evidence type="ECO:0000256" key="3">
    <source>
        <dbReference type="ARBA" id="ARBA00023187"/>
    </source>
</evidence>
<accession>A0AAF1BCQ6</accession>
<evidence type="ECO:0000256" key="5">
    <source>
        <dbReference type="SAM" id="MobiDB-lite"/>
    </source>
</evidence>
<evidence type="ECO:0000313" key="8">
    <source>
        <dbReference type="EMBL" id="WOH12292.1"/>
    </source>
</evidence>
<dbReference type="Pfam" id="PF06544">
    <property type="entry name" value="Prp3_C"/>
    <property type="match status" value="1"/>
</dbReference>
<evidence type="ECO:0000259" key="6">
    <source>
        <dbReference type="Pfam" id="PF06544"/>
    </source>
</evidence>
<feature type="compositionally biased region" description="Basic and acidic residues" evidence="5">
    <location>
        <begin position="158"/>
        <end position="178"/>
    </location>
</feature>
<feature type="compositionally biased region" description="Basic and acidic residues" evidence="5">
    <location>
        <begin position="1"/>
        <end position="21"/>
    </location>
</feature>
<dbReference type="InterPro" id="IPR013881">
    <property type="entry name" value="Pre-mRNA_splic_Prp3_dom"/>
</dbReference>
<feature type="compositionally biased region" description="Basic and acidic residues" evidence="5">
    <location>
        <begin position="662"/>
        <end position="682"/>
    </location>
</feature>
<feature type="region of interest" description="Disordered" evidence="5">
    <location>
        <begin position="662"/>
        <end position="687"/>
    </location>
</feature>
<dbReference type="AlphaFoldDB" id="A0AAF1BCQ6"/>
<dbReference type="GO" id="GO:0046540">
    <property type="term" value="C:U4/U6 x U5 tri-snRNP complex"/>
    <property type="evidence" value="ECO:0007669"/>
    <property type="project" value="InterPro"/>
</dbReference>
<feature type="region of interest" description="Disordered" evidence="5">
    <location>
        <begin position="578"/>
        <end position="602"/>
    </location>
</feature>
<dbReference type="CDD" id="cd24162">
    <property type="entry name" value="Prp3_C"/>
    <property type="match status" value="1"/>
</dbReference>